<dbReference type="InterPro" id="IPR036709">
    <property type="entry name" value="Autotransporte_beta_dom_sf"/>
</dbReference>
<dbReference type="AlphaFoldDB" id="A0A516IUM3"/>
<organism evidence="2 3">
    <name type="scientific">Sphingomonas xanthus</name>
    <dbReference type="NCBI Taxonomy" id="2594473"/>
    <lineage>
        <taxon>Bacteria</taxon>
        <taxon>Pseudomonadati</taxon>
        <taxon>Pseudomonadota</taxon>
        <taxon>Alphaproteobacteria</taxon>
        <taxon>Sphingomonadales</taxon>
        <taxon>Sphingomonadaceae</taxon>
        <taxon>Sphingomonas</taxon>
    </lineage>
</organism>
<dbReference type="GO" id="GO:0005507">
    <property type="term" value="F:copper ion binding"/>
    <property type="evidence" value="ECO:0007669"/>
    <property type="project" value="InterPro"/>
</dbReference>
<dbReference type="PROSITE" id="PS51257">
    <property type="entry name" value="PROKAR_LIPOPROTEIN"/>
    <property type="match status" value="1"/>
</dbReference>
<dbReference type="GO" id="GO:0009279">
    <property type="term" value="C:cell outer membrane"/>
    <property type="evidence" value="ECO:0007669"/>
    <property type="project" value="InterPro"/>
</dbReference>
<proteinExistence type="predicted"/>
<dbReference type="OrthoDB" id="9778934at2"/>
<dbReference type="Proteomes" id="UP000321857">
    <property type="component" value="Chromosome"/>
</dbReference>
<dbReference type="Pfam" id="PF05275">
    <property type="entry name" value="CopB"/>
    <property type="match status" value="1"/>
</dbReference>
<dbReference type="GO" id="GO:0006878">
    <property type="term" value="P:intracellular copper ion homeostasis"/>
    <property type="evidence" value="ECO:0007669"/>
    <property type="project" value="InterPro"/>
</dbReference>
<feature type="region of interest" description="Disordered" evidence="1">
    <location>
        <begin position="1"/>
        <end position="28"/>
    </location>
</feature>
<accession>A0A516IUM3</accession>
<reference evidence="2 3" key="1">
    <citation type="submission" date="2019-07" db="EMBL/GenBank/DDBJ databases">
        <title>Sphingomonas AE3 Genome sequencing and assembly.</title>
        <authorList>
            <person name="Kim H."/>
        </authorList>
    </citation>
    <scope>NUCLEOTIDE SEQUENCE [LARGE SCALE GENOMIC DNA]</scope>
    <source>
        <strain evidence="2 3">AE3</strain>
    </source>
</reference>
<gene>
    <name evidence="2" type="ORF">FMM02_08275</name>
</gene>
<evidence type="ECO:0000256" key="1">
    <source>
        <dbReference type="SAM" id="MobiDB-lite"/>
    </source>
</evidence>
<dbReference type="EMBL" id="CP041659">
    <property type="protein sequence ID" value="QDP20585.1"/>
    <property type="molecule type" value="Genomic_DNA"/>
</dbReference>
<keyword evidence="3" id="KW-1185">Reference proteome</keyword>
<dbReference type="InterPro" id="IPR007939">
    <property type="entry name" value="Cu-R_B_prcur"/>
</dbReference>
<evidence type="ECO:0000313" key="3">
    <source>
        <dbReference type="Proteomes" id="UP000321857"/>
    </source>
</evidence>
<dbReference type="SUPFAM" id="SSF103515">
    <property type="entry name" value="Autotransporter"/>
    <property type="match status" value="1"/>
</dbReference>
<protein>
    <submittedName>
        <fullName evidence="2">Copper resistance protein B</fullName>
    </submittedName>
</protein>
<dbReference type="KEGG" id="sxa:FMM02_08275"/>
<evidence type="ECO:0000313" key="2">
    <source>
        <dbReference type="EMBL" id="QDP20585.1"/>
    </source>
</evidence>
<sequence length="303" mass="32513">MGHCKLPEPAAEPVPAAPAATTSCQPEHAAMGHCEPAAVDPHAGHDMGAAQQVEIPVRPAPAEALAGPADAADAVWGSDAMARGRSILRKEHGDMTVAKLLIDRAEQQFRKGRDGYVVDAQGWIGGDIDKLWLKTEVEGDWGRKVEEAEVQALWSHAIGPWFDLQAGLRGDFGEGPNRTHLALGVQGLLPYWVEVDGALFLSSKGEVTARAEAEYDLRITQKLIVQPRVEAGLSAQKVGELGLGSGLTDAALGVRLRYEISPLFAPYAGVDYERAFGATRDYRRAHGERGGGLNLVVGIRTWF</sequence>
<name>A0A516IUM3_9SPHN</name>